<evidence type="ECO:0008006" key="6">
    <source>
        <dbReference type="Google" id="ProtNLM"/>
    </source>
</evidence>
<dbReference type="EMBL" id="MGAF01000042">
    <property type="protein sequence ID" value="OGK39895.1"/>
    <property type="molecule type" value="Genomic_DNA"/>
</dbReference>
<dbReference type="PANTHER" id="PTHR46401">
    <property type="entry name" value="GLYCOSYLTRANSFERASE WBBK-RELATED"/>
    <property type="match status" value="1"/>
</dbReference>
<gene>
    <name evidence="4" type="ORF">A3A74_05425</name>
</gene>
<evidence type="ECO:0000313" key="4">
    <source>
        <dbReference type="EMBL" id="OGK39895.1"/>
    </source>
</evidence>
<dbReference type="AlphaFoldDB" id="A0A1F7I945"/>
<evidence type="ECO:0000256" key="1">
    <source>
        <dbReference type="ARBA" id="ARBA00022679"/>
    </source>
</evidence>
<dbReference type="InterPro" id="IPR001296">
    <property type="entry name" value="Glyco_trans_1"/>
</dbReference>
<dbReference type="Pfam" id="PF00534">
    <property type="entry name" value="Glycos_transf_1"/>
    <property type="match status" value="1"/>
</dbReference>
<keyword evidence="1" id="KW-0808">Transferase</keyword>
<dbReference type="Proteomes" id="UP000179270">
    <property type="component" value="Unassembled WGS sequence"/>
</dbReference>
<evidence type="ECO:0000313" key="5">
    <source>
        <dbReference type="Proteomes" id="UP000179270"/>
    </source>
</evidence>
<dbReference type="CDD" id="cd03809">
    <property type="entry name" value="GT4_MtfB-like"/>
    <property type="match status" value="1"/>
</dbReference>
<dbReference type="SUPFAM" id="SSF53756">
    <property type="entry name" value="UDP-Glycosyltransferase/glycogen phosphorylase"/>
    <property type="match status" value="1"/>
</dbReference>
<feature type="domain" description="Glycosyltransferase subfamily 4-like N-terminal" evidence="3">
    <location>
        <begin position="74"/>
        <end position="177"/>
    </location>
</feature>
<dbReference type="Pfam" id="PF13439">
    <property type="entry name" value="Glyco_transf_4"/>
    <property type="match status" value="1"/>
</dbReference>
<protein>
    <recommendedName>
        <fullName evidence="6">Glycosyl transferase family 1 domain-containing protein</fullName>
    </recommendedName>
</protein>
<dbReference type="PANTHER" id="PTHR46401:SF2">
    <property type="entry name" value="GLYCOSYLTRANSFERASE WBBK-RELATED"/>
    <property type="match status" value="1"/>
</dbReference>
<dbReference type="InterPro" id="IPR028098">
    <property type="entry name" value="Glyco_trans_4-like_N"/>
</dbReference>
<proteinExistence type="predicted"/>
<evidence type="ECO:0000259" key="3">
    <source>
        <dbReference type="Pfam" id="PF13439"/>
    </source>
</evidence>
<sequence>MKIGINGFEAVIPRFGYNSEGLPNRVGSSEVAFQWLCELNKIDKKNEYVIYLPTNPTSDLPKEREGWEYIVLPIKPLWTIFALNPAIRKQKFDVFFSPTHYGPIFVSCPQVISILDISYKHFPELFKKKDLIKLNLWGTYSIRSSKKIIAISNSSKNDIIKEYRVPEAKVVAIKLGIKEPGKSKMSKKELFEKYSVGEPYLLFVGTLQPRKNIVRLIEAFSRLKASDMKLLIIGRRGWQYKEILEAPEKYGVAGQVKFLETVTDEELPTFYENAEAFVLPSLYEGFGLPILEAMKYGCPVLTSNVSSLPEAGENAAVYFDPGNVSDIAEKIEKVLSDESLRAKMKKEGFEQVKKFSWEKSAKQVLEVLEEAAK</sequence>
<comment type="caution">
    <text evidence="4">The sequence shown here is derived from an EMBL/GenBank/DDBJ whole genome shotgun (WGS) entry which is preliminary data.</text>
</comment>
<feature type="domain" description="Glycosyl transferase family 1" evidence="2">
    <location>
        <begin position="196"/>
        <end position="349"/>
    </location>
</feature>
<name>A0A1F7I945_9BACT</name>
<organism evidence="4 5">
    <name type="scientific">Candidatus Roizmanbacteria bacterium RIFCSPLOWO2_01_FULL_35_13</name>
    <dbReference type="NCBI Taxonomy" id="1802055"/>
    <lineage>
        <taxon>Bacteria</taxon>
        <taxon>Candidatus Roizmaniibacteriota</taxon>
    </lineage>
</organism>
<evidence type="ECO:0000259" key="2">
    <source>
        <dbReference type="Pfam" id="PF00534"/>
    </source>
</evidence>
<dbReference type="FunFam" id="3.40.50.2000:FF:000119">
    <property type="entry name" value="Glycosyl transferase group 1"/>
    <property type="match status" value="1"/>
</dbReference>
<reference evidence="4 5" key="1">
    <citation type="journal article" date="2016" name="Nat. Commun.">
        <title>Thousands of microbial genomes shed light on interconnected biogeochemical processes in an aquifer system.</title>
        <authorList>
            <person name="Anantharaman K."/>
            <person name="Brown C.T."/>
            <person name="Hug L.A."/>
            <person name="Sharon I."/>
            <person name="Castelle C.J."/>
            <person name="Probst A.J."/>
            <person name="Thomas B.C."/>
            <person name="Singh A."/>
            <person name="Wilkins M.J."/>
            <person name="Karaoz U."/>
            <person name="Brodie E.L."/>
            <person name="Williams K.H."/>
            <person name="Hubbard S.S."/>
            <person name="Banfield J.F."/>
        </authorList>
    </citation>
    <scope>NUCLEOTIDE SEQUENCE [LARGE SCALE GENOMIC DNA]</scope>
</reference>
<dbReference type="Gene3D" id="3.40.50.2000">
    <property type="entry name" value="Glycogen Phosphorylase B"/>
    <property type="match status" value="2"/>
</dbReference>
<accession>A0A1F7I945</accession>
<dbReference type="STRING" id="1802055.A3A74_05425"/>
<dbReference type="GO" id="GO:0016757">
    <property type="term" value="F:glycosyltransferase activity"/>
    <property type="evidence" value="ECO:0007669"/>
    <property type="project" value="InterPro"/>
</dbReference>